<dbReference type="EMBL" id="JAVRQI010000006">
    <property type="protein sequence ID" value="MDT1062035.1"/>
    <property type="molecule type" value="Genomic_DNA"/>
</dbReference>
<dbReference type="SUPFAM" id="SSF52540">
    <property type="entry name" value="P-loop containing nucleoside triphosphate hydrolases"/>
    <property type="match status" value="1"/>
</dbReference>
<evidence type="ECO:0000313" key="2">
    <source>
        <dbReference type="Proteomes" id="UP001251085"/>
    </source>
</evidence>
<accession>A0ABU3ED13</accession>
<dbReference type="InterPro" id="IPR027417">
    <property type="entry name" value="P-loop_NTPase"/>
</dbReference>
<comment type="caution">
    <text evidence="1">The sequence shown here is derived from an EMBL/GenBank/DDBJ whole genome shotgun (WGS) entry which is preliminary data.</text>
</comment>
<reference evidence="2" key="1">
    <citation type="submission" date="2023-07" db="EMBL/GenBank/DDBJ databases">
        <title>Characterization of two Paracoccaceae strains isolated from Phycosphere and proposal of Xinfangfangia lacusdiani sp. nov.</title>
        <authorList>
            <person name="Deng Y."/>
            <person name="Zhang Y.Q."/>
        </authorList>
    </citation>
    <scope>NUCLEOTIDE SEQUENCE [LARGE SCALE GENOMIC DNA]</scope>
    <source>
        <strain evidence="2">CPCC 101403</strain>
    </source>
</reference>
<gene>
    <name evidence="1" type="ORF">RM190_09220</name>
</gene>
<evidence type="ECO:0008006" key="3">
    <source>
        <dbReference type="Google" id="ProtNLM"/>
    </source>
</evidence>
<name>A0ABU3ED13_9RHOB</name>
<protein>
    <recommendedName>
        <fullName evidence="3">Sulfotransferase family protein</fullName>
    </recommendedName>
</protein>
<evidence type="ECO:0000313" key="1">
    <source>
        <dbReference type="EMBL" id="MDT1062035.1"/>
    </source>
</evidence>
<sequence length="335" mass="38126">MKRAIVHMGMPKTATTSFQNAVYEHRHTLFDRHRILYPAVGANHTNTLCPMFLPDPRSHISVKMMGITTPEQAERFVSNCFQKMEAELSIGGWDTLVLSAEGLANLHTGALRDLRSWLDGFVDEIEVIYWLRHPVSFTVSVIQQMLKGGETIDDMIDRMLPLSNYQRRLENAIAAFGAEAMRIYRFEDCIQHPSGPVGAFCEQIYVPWETANTIIDSATVENESMSMLCGYTLDALNRLVPMFKDGVFNPLRQNGELAKLLTIKGPRFALDYENTRRIREASRPEIAWLRDKCGLDFYPDMLVDEFAHPESVQIPDRETTESLALLLSDLHNSKK</sequence>
<dbReference type="RefSeq" id="WP_311759133.1">
    <property type="nucleotide sequence ID" value="NZ_JAVRQI010000006.1"/>
</dbReference>
<proteinExistence type="predicted"/>
<dbReference type="Gene3D" id="3.40.50.300">
    <property type="entry name" value="P-loop containing nucleotide triphosphate hydrolases"/>
    <property type="match status" value="1"/>
</dbReference>
<keyword evidence="2" id="KW-1185">Reference proteome</keyword>
<organism evidence="1 2">
    <name type="scientific">Paracoccus broussonetiae</name>
    <dbReference type="NCBI Taxonomy" id="3075834"/>
    <lineage>
        <taxon>Bacteria</taxon>
        <taxon>Pseudomonadati</taxon>
        <taxon>Pseudomonadota</taxon>
        <taxon>Alphaproteobacteria</taxon>
        <taxon>Rhodobacterales</taxon>
        <taxon>Paracoccaceae</taxon>
        <taxon>Paracoccus</taxon>
    </lineage>
</organism>
<dbReference type="Proteomes" id="UP001251085">
    <property type="component" value="Unassembled WGS sequence"/>
</dbReference>